<dbReference type="Proteomes" id="UP001295444">
    <property type="component" value="Chromosome 11"/>
</dbReference>
<accession>A0AAD1TE20</accession>
<proteinExistence type="predicted"/>
<feature type="domain" description="Helix-turn-helix" evidence="1">
    <location>
        <begin position="100"/>
        <end position="157"/>
    </location>
</feature>
<gene>
    <name evidence="2" type="ORF">PECUL_23A009368</name>
</gene>
<evidence type="ECO:0000313" key="3">
    <source>
        <dbReference type="Proteomes" id="UP001295444"/>
    </source>
</evidence>
<reference evidence="2" key="1">
    <citation type="submission" date="2022-03" db="EMBL/GenBank/DDBJ databases">
        <authorList>
            <person name="Alioto T."/>
            <person name="Alioto T."/>
            <person name="Gomez Garrido J."/>
        </authorList>
    </citation>
    <scope>NUCLEOTIDE SEQUENCE</scope>
</reference>
<dbReference type="Pfam" id="PF26215">
    <property type="entry name" value="HTH_animal"/>
    <property type="match status" value="1"/>
</dbReference>
<dbReference type="InterPro" id="IPR058912">
    <property type="entry name" value="HTH_animal"/>
</dbReference>
<evidence type="ECO:0000259" key="1">
    <source>
        <dbReference type="Pfam" id="PF26215"/>
    </source>
</evidence>
<dbReference type="EMBL" id="OW240922">
    <property type="protein sequence ID" value="CAH2321319.1"/>
    <property type="molecule type" value="Genomic_DNA"/>
</dbReference>
<evidence type="ECO:0000313" key="2">
    <source>
        <dbReference type="EMBL" id="CAH2321319.1"/>
    </source>
</evidence>
<name>A0AAD1TE20_PELCU</name>
<protein>
    <recommendedName>
        <fullName evidence="1">Helix-turn-helix domain-containing protein</fullName>
    </recommendedName>
</protein>
<dbReference type="PANTHER" id="PTHR21301">
    <property type="entry name" value="REVERSE TRANSCRIPTASE"/>
    <property type="match status" value="1"/>
</dbReference>
<sequence length="173" mass="20242">MAPMYVNCFMYRFEMEHILEPFKAKILMYARFIDDLFFIINRDLCTASDMVASINMASPNIELTMTASPTTVDFLDVRVSIEDNKIMYTLFTKPTDRNTLLHATSFHPNPLKTSLPYSQFLRVYRNNAEPERAQEQINTMWDKFLECGYKKSTLNSALHRCHHTKTIPDIKNQ</sequence>
<organism evidence="2 3">
    <name type="scientific">Pelobates cultripes</name>
    <name type="common">Western spadefoot toad</name>
    <dbReference type="NCBI Taxonomy" id="61616"/>
    <lineage>
        <taxon>Eukaryota</taxon>
        <taxon>Metazoa</taxon>
        <taxon>Chordata</taxon>
        <taxon>Craniata</taxon>
        <taxon>Vertebrata</taxon>
        <taxon>Euteleostomi</taxon>
        <taxon>Amphibia</taxon>
        <taxon>Batrachia</taxon>
        <taxon>Anura</taxon>
        <taxon>Pelobatoidea</taxon>
        <taxon>Pelobatidae</taxon>
        <taxon>Pelobates</taxon>
    </lineage>
</organism>
<dbReference type="AlphaFoldDB" id="A0AAD1TE20"/>
<dbReference type="PANTHER" id="PTHR21301:SF12">
    <property type="match status" value="1"/>
</dbReference>
<keyword evidence="3" id="KW-1185">Reference proteome</keyword>